<name>A0ABX0INI0_9FLAO</name>
<evidence type="ECO:0000313" key="2">
    <source>
        <dbReference type="EMBL" id="NHN25143.1"/>
    </source>
</evidence>
<proteinExistence type="predicted"/>
<reference evidence="2 3" key="2">
    <citation type="submission" date="2019-05" db="EMBL/GenBank/DDBJ databases">
        <authorList>
            <person name="Lianzixin W."/>
        </authorList>
    </citation>
    <scope>NUCLEOTIDE SEQUENCE [LARGE SCALE GENOMIC DNA]</scope>
    <source>
        <strain evidence="2 3">EC11</strain>
    </source>
</reference>
<evidence type="ECO:0000256" key="1">
    <source>
        <dbReference type="SAM" id="Phobius"/>
    </source>
</evidence>
<accession>A0ABX0INI0</accession>
<reference evidence="3" key="1">
    <citation type="submission" date="2019-05" db="EMBL/GenBank/DDBJ databases">
        <title>Flavobacterium profundi sp. nov., isolated from a deep-sea seamount.</title>
        <authorList>
            <person name="Zhang D.-C."/>
        </authorList>
    </citation>
    <scope>NUCLEOTIDE SEQUENCE [LARGE SCALE GENOMIC DNA]</scope>
    <source>
        <strain evidence="3">EC11</strain>
    </source>
</reference>
<reference evidence="2 3" key="3">
    <citation type="submission" date="2020-02" db="EMBL/GenBank/DDBJ databases">
        <title>Flavobacterium profundi sp. nov., isolated from a deep-sea seamount.</title>
        <authorList>
            <person name="Zhang D.-C."/>
        </authorList>
    </citation>
    <scope>NUCLEOTIDE SEQUENCE [LARGE SCALE GENOMIC DNA]</scope>
    <source>
        <strain evidence="2 3">EC11</strain>
    </source>
</reference>
<evidence type="ECO:0008006" key="4">
    <source>
        <dbReference type="Google" id="ProtNLM"/>
    </source>
</evidence>
<dbReference type="RefSeq" id="WP_165928857.1">
    <property type="nucleotide sequence ID" value="NZ_VEVQ02000003.1"/>
</dbReference>
<evidence type="ECO:0000313" key="3">
    <source>
        <dbReference type="Proteomes" id="UP000817854"/>
    </source>
</evidence>
<protein>
    <recommendedName>
        <fullName evidence="4">tRNA_anti-like protein</fullName>
    </recommendedName>
</protein>
<keyword evidence="1" id="KW-0472">Membrane</keyword>
<keyword evidence="3" id="KW-1185">Reference proteome</keyword>
<keyword evidence="1" id="KW-1133">Transmembrane helix</keyword>
<feature type="transmembrane region" description="Helical" evidence="1">
    <location>
        <begin position="6"/>
        <end position="24"/>
    </location>
</feature>
<sequence>MKKNKWIFIIVIVITIAVFGYNYLYKSHRDISSEEASFSIKVEALTNDFKSDENTANAKYLDKTIDVSGNVTAIDIPSSTIIIDNVLSATFKDEIDAKIKENQLITIKGRFIGYDELLEEFKMDQVTLIK</sequence>
<dbReference type="Pfam" id="PF12869">
    <property type="entry name" value="tRNA_anti-like"/>
    <property type="match status" value="1"/>
</dbReference>
<dbReference type="EMBL" id="VEVQ02000003">
    <property type="protein sequence ID" value="NHN25143.1"/>
    <property type="molecule type" value="Genomic_DNA"/>
</dbReference>
<gene>
    <name evidence="2" type="ORF">FIA58_005565</name>
</gene>
<comment type="caution">
    <text evidence="2">The sequence shown here is derived from an EMBL/GenBank/DDBJ whole genome shotgun (WGS) entry which is preliminary data.</text>
</comment>
<dbReference type="Proteomes" id="UP000817854">
    <property type="component" value="Unassembled WGS sequence"/>
</dbReference>
<organism evidence="2 3">
    <name type="scientific">Flavobacterium jejuense</name>
    <dbReference type="NCBI Taxonomy" id="1544455"/>
    <lineage>
        <taxon>Bacteria</taxon>
        <taxon>Pseudomonadati</taxon>
        <taxon>Bacteroidota</taxon>
        <taxon>Flavobacteriia</taxon>
        <taxon>Flavobacteriales</taxon>
        <taxon>Flavobacteriaceae</taxon>
        <taxon>Flavobacterium</taxon>
    </lineage>
</organism>
<dbReference type="InterPro" id="IPR024422">
    <property type="entry name" value="Protein_unknown_function_OB"/>
</dbReference>
<keyword evidence="1" id="KW-0812">Transmembrane</keyword>